<evidence type="ECO:0000313" key="2">
    <source>
        <dbReference type="Proteomes" id="UP000308600"/>
    </source>
</evidence>
<dbReference type="Proteomes" id="UP000308600">
    <property type="component" value="Unassembled WGS sequence"/>
</dbReference>
<proteinExistence type="predicted"/>
<gene>
    <name evidence="1" type="ORF">BDN72DRAFT_830514</name>
</gene>
<dbReference type="EMBL" id="ML208259">
    <property type="protein sequence ID" value="TFK77351.1"/>
    <property type="molecule type" value="Genomic_DNA"/>
</dbReference>
<sequence length="505" mass="56510">MDSEIRQQLLALSDDFLEASIEDFTGFEQRFQELFDRISSALDQNLLSHETIALVNSVSQTITVLAEVFINLREKEDSIIADLQEDLNDLSNQAHATELHATSSSSRGQTRKPASTFIPAAYEWLLANLHNPYPSKTIQAAISRRAQCSSDSVNKWFVDIRKRSGWVNILKTRFFNKKRDIIDAATRFFIAKDPSQPLDNDCEKDFASFADHIRSLHDDDVEGVSATSVSFQDFEVSNQTARQASACYPSPLSSPGSAISFLDVDEPEYQASVNTSRMFIQHSTIHSAPRLCTSASAFPPSPAPSDSYPETSVTLVDEPVPVRKRKRRLSESDSNPHDQPRRVRQRPQAVSESFVKDIFNPNHLDDWFQRSDNASDLIIDQSLQDPFQVELFDFSTLNLPEFGAIDPTYNSQLFESLVSTPPTPPSNTFDNCAALPGPSTSSQKDLAELGELIPNPFVFQLSDFVSASEEPYSPDFILDNLVSFPSQNYATPDFSLWMDPFPSPL</sequence>
<accession>A0ACD3BHH2</accession>
<name>A0ACD3BHH2_9AGAR</name>
<keyword evidence="2" id="KW-1185">Reference proteome</keyword>
<organism evidence="1 2">
    <name type="scientific">Pluteus cervinus</name>
    <dbReference type="NCBI Taxonomy" id="181527"/>
    <lineage>
        <taxon>Eukaryota</taxon>
        <taxon>Fungi</taxon>
        <taxon>Dikarya</taxon>
        <taxon>Basidiomycota</taxon>
        <taxon>Agaricomycotina</taxon>
        <taxon>Agaricomycetes</taxon>
        <taxon>Agaricomycetidae</taxon>
        <taxon>Agaricales</taxon>
        <taxon>Pluteineae</taxon>
        <taxon>Pluteaceae</taxon>
        <taxon>Pluteus</taxon>
    </lineage>
</organism>
<evidence type="ECO:0000313" key="1">
    <source>
        <dbReference type="EMBL" id="TFK77351.1"/>
    </source>
</evidence>
<reference evidence="1 2" key="1">
    <citation type="journal article" date="2019" name="Nat. Ecol. Evol.">
        <title>Megaphylogeny resolves global patterns of mushroom evolution.</title>
        <authorList>
            <person name="Varga T."/>
            <person name="Krizsan K."/>
            <person name="Foldi C."/>
            <person name="Dima B."/>
            <person name="Sanchez-Garcia M."/>
            <person name="Sanchez-Ramirez S."/>
            <person name="Szollosi G.J."/>
            <person name="Szarkandi J.G."/>
            <person name="Papp V."/>
            <person name="Albert L."/>
            <person name="Andreopoulos W."/>
            <person name="Angelini C."/>
            <person name="Antonin V."/>
            <person name="Barry K.W."/>
            <person name="Bougher N.L."/>
            <person name="Buchanan P."/>
            <person name="Buyck B."/>
            <person name="Bense V."/>
            <person name="Catcheside P."/>
            <person name="Chovatia M."/>
            <person name="Cooper J."/>
            <person name="Damon W."/>
            <person name="Desjardin D."/>
            <person name="Finy P."/>
            <person name="Geml J."/>
            <person name="Haridas S."/>
            <person name="Hughes K."/>
            <person name="Justo A."/>
            <person name="Karasinski D."/>
            <person name="Kautmanova I."/>
            <person name="Kiss B."/>
            <person name="Kocsube S."/>
            <person name="Kotiranta H."/>
            <person name="LaButti K.M."/>
            <person name="Lechner B.E."/>
            <person name="Liimatainen K."/>
            <person name="Lipzen A."/>
            <person name="Lukacs Z."/>
            <person name="Mihaltcheva S."/>
            <person name="Morgado L.N."/>
            <person name="Niskanen T."/>
            <person name="Noordeloos M.E."/>
            <person name="Ohm R.A."/>
            <person name="Ortiz-Santana B."/>
            <person name="Ovrebo C."/>
            <person name="Racz N."/>
            <person name="Riley R."/>
            <person name="Savchenko A."/>
            <person name="Shiryaev A."/>
            <person name="Soop K."/>
            <person name="Spirin V."/>
            <person name="Szebenyi C."/>
            <person name="Tomsovsky M."/>
            <person name="Tulloss R.E."/>
            <person name="Uehling J."/>
            <person name="Grigoriev I.V."/>
            <person name="Vagvolgyi C."/>
            <person name="Papp T."/>
            <person name="Martin F.M."/>
            <person name="Miettinen O."/>
            <person name="Hibbett D.S."/>
            <person name="Nagy L.G."/>
        </authorList>
    </citation>
    <scope>NUCLEOTIDE SEQUENCE [LARGE SCALE GENOMIC DNA]</scope>
    <source>
        <strain evidence="1 2">NL-1719</strain>
    </source>
</reference>
<protein>
    <submittedName>
        <fullName evidence="1">Uncharacterized protein</fullName>
    </submittedName>
</protein>